<dbReference type="Proteomes" id="UP001353858">
    <property type="component" value="Unassembled WGS sequence"/>
</dbReference>
<feature type="compositionally biased region" description="Polar residues" evidence="8">
    <location>
        <begin position="30"/>
        <end position="50"/>
    </location>
</feature>
<evidence type="ECO:0000256" key="6">
    <source>
        <dbReference type="ARBA" id="ARBA00022833"/>
    </source>
</evidence>
<sequence length="188" mass="20338">MEQPPPYSAVDPQSGCPPTGLAPQNPVGFASSSSSKPQTNIYYSSPATSKAKTEQPPPYSVVDPKPKYLPASAVPLCHTRFAPSGSATPKTKTCYTLSAPKQNDTVVRREIILSTLGSTPQQFTCPICHQTCRTRIETEPNSGTHLIAVLLCIFICWPCFFLPYSLDSCKSKHHYCGNCGAFLGTHNT</sequence>
<dbReference type="InterPro" id="IPR037519">
    <property type="entry name" value="LITAF_fam"/>
</dbReference>
<evidence type="ECO:0000256" key="3">
    <source>
        <dbReference type="ARBA" id="ARBA00004630"/>
    </source>
</evidence>
<evidence type="ECO:0000256" key="2">
    <source>
        <dbReference type="ARBA" id="ARBA00004481"/>
    </source>
</evidence>
<gene>
    <name evidence="11" type="ORF">RN001_010098</name>
</gene>
<reference evidence="12" key="1">
    <citation type="submission" date="2023-01" db="EMBL/GenBank/DDBJ databases">
        <title>Key to firefly adult light organ development and bioluminescence: homeobox transcription factors regulate luciferase expression and transportation to peroxisome.</title>
        <authorList>
            <person name="Fu X."/>
        </authorList>
    </citation>
    <scope>NUCLEOTIDE SEQUENCE [LARGE SCALE GENOMIC DNA]</scope>
</reference>
<feature type="region of interest" description="Disordered" evidence="8">
    <location>
        <begin position="1"/>
        <end position="64"/>
    </location>
</feature>
<keyword evidence="12" id="KW-1185">Reference proteome</keyword>
<dbReference type="PROSITE" id="PS51837">
    <property type="entry name" value="LITAF"/>
    <property type="match status" value="1"/>
</dbReference>
<dbReference type="PANTHER" id="PTHR23292:SF14">
    <property type="entry name" value="FI16615P1-RELATED"/>
    <property type="match status" value="1"/>
</dbReference>
<keyword evidence="6" id="KW-0862">Zinc</keyword>
<accession>A0AAN7SE91</accession>
<dbReference type="GO" id="GO:0008270">
    <property type="term" value="F:zinc ion binding"/>
    <property type="evidence" value="ECO:0007669"/>
    <property type="project" value="TreeGrafter"/>
</dbReference>
<dbReference type="SMART" id="SM00714">
    <property type="entry name" value="LITAF"/>
    <property type="match status" value="1"/>
</dbReference>
<dbReference type="EMBL" id="JARPUR010000004">
    <property type="protein sequence ID" value="KAK4877592.1"/>
    <property type="molecule type" value="Genomic_DNA"/>
</dbReference>
<keyword evidence="9" id="KW-0812">Transmembrane</keyword>
<dbReference type="Pfam" id="PF10601">
    <property type="entry name" value="zf-LITAF-like"/>
    <property type="match status" value="1"/>
</dbReference>
<dbReference type="GO" id="GO:0031902">
    <property type="term" value="C:late endosome membrane"/>
    <property type="evidence" value="ECO:0007669"/>
    <property type="project" value="UniProtKB-SubCell"/>
</dbReference>
<evidence type="ECO:0000256" key="8">
    <source>
        <dbReference type="SAM" id="MobiDB-lite"/>
    </source>
</evidence>
<dbReference type="InterPro" id="IPR006629">
    <property type="entry name" value="LITAF"/>
</dbReference>
<evidence type="ECO:0000313" key="12">
    <source>
        <dbReference type="Proteomes" id="UP001353858"/>
    </source>
</evidence>
<evidence type="ECO:0000256" key="7">
    <source>
        <dbReference type="ARBA" id="ARBA00023136"/>
    </source>
</evidence>
<dbReference type="GO" id="GO:0005765">
    <property type="term" value="C:lysosomal membrane"/>
    <property type="evidence" value="ECO:0007669"/>
    <property type="project" value="UniProtKB-SubCell"/>
</dbReference>
<keyword evidence="5" id="KW-0479">Metal-binding</keyword>
<evidence type="ECO:0000313" key="11">
    <source>
        <dbReference type="EMBL" id="KAK4877592.1"/>
    </source>
</evidence>
<dbReference type="PANTHER" id="PTHR23292">
    <property type="entry name" value="LIPOPOLYSACCHARIDE-INDUCED TUMOR NECROSIS FACTOR-ALPHA FACTOR"/>
    <property type="match status" value="1"/>
</dbReference>
<comment type="caution">
    <text evidence="11">The sequence shown here is derived from an EMBL/GenBank/DDBJ whole genome shotgun (WGS) entry which is preliminary data.</text>
</comment>
<keyword evidence="9" id="KW-1133">Transmembrane helix</keyword>
<evidence type="ECO:0000256" key="4">
    <source>
        <dbReference type="ARBA" id="ARBA00005975"/>
    </source>
</evidence>
<keyword evidence="7 9" id="KW-0472">Membrane</keyword>
<organism evidence="11 12">
    <name type="scientific">Aquatica leii</name>
    <dbReference type="NCBI Taxonomy" id="1421715"/>
    <lineage>
        <taxon>Eukaryota</taxon>
        <taxon>Metazoa</taxon>
        <taxon>Ecdysozoa</taxon>
        <taxon>Arthropoda</taxon>
        <taxon>Hexapoda</taxon>
        <taxon>Insecta</taxon>
        <taxon>Pterygota</taxon>
        <taxon>Neoptera</taxon>
        <taxon>Endopterygota</taxon>
        <taxon>Coleoptera</taxon>
        <taxon>Polyphaga</taxon>
        <taxon>Elateriformia</taxon>
        <taxon>Elateroidea</taxon>
        <taxon>Lampyridae</taxon>
        <taxon>Luciolinae</taxon>
        <taxon>Aquatica</taxon>
    </lineage>
</organism>
<evidence type="ECO:0000259" key="10">
    <source>
        <dbReference type="PROSITE" id="PS51837"/>
    </source>
</evidence>
<evidence type="ECO:0000256" key="5">
    <source>
        <dbReference type="ARBA" id="ARBA00022723"/>
    </source>
</evidence>
<comment type="similarity">
    <text evidence="4">Belongs to the CDIP1/LITAF family.</text>
</comment>
<feature type="transmembrane region" description="Helical" evidence="9">
    <location>
        <begin position="145"/>
        <end position="164"/>
    </location>
</feature>
<feature type="domain" description="LITAF" evidence="10">
    <location>
        <begin position="103"/>
        <end position="188"/>
    </location>
</feature>
<proteinExistence type="inferred from homology"/>
<dbReference type="AlphaFoldDB" id="A0AAN7SE91"/>
<evidence type="ECO:0000256" key="9">
    <source>
        <dbReference type="SAM" id="Phobius"/>
    </source>
</evidence>
<protein>
    <recommendedName>
        <fullName evidence="10">LITAF domain-containing protein</fullName>
    </recommendedName>
</protein>
<evidence type="ECO:0000256" key="1">
    <source>
        <dbReference type="ARBA" id="ARBA00004414"/>
    </source>
</evidence>
<comment type="subcellular location">
    <subcellularLocation>
        <location evidence="2">Endosome membrane</location>
        <topology evidence="2">Peripheral membrane protein</topology>
    </subcellularLocation>
    <subcellularLocation>
        <location evidence="1">Late endosome membrane</location>
    </subcellularLocation>
    <subcellularLocation>
        <location evidence="3">Lysosome membrane</location>
        <topology evidence="3">Peripheral membrane protein</topology>
        <orientation evidence="3">Cytoplasmic side</orientation>
    </subcellularLocation>
</comment>
<name>A0AAN7SE91_9COLE</name>